<dbReference type="AlphaFoldDB" id="A0A2N0ULA0"/>
<protein>
    <recommendedName>
        <fullName evidence="4">DUF975 family protein</fullName>
    </recommendedName>
</protein>
<feature type="transmembrane region" description="Helical" evidence="1">
    <location>
        <begin position="116"/>
        <end position="136"/>
    </location>
</feature>
<feature type="transmembrane region" description="Helical" evidence="1">
    <location>
        <begin position="216"/>
        <end position="241"/>
    </location>
</feature>
<evidence type="ECO:0000313" key="2">
    <source>
        <dbReference type="EMBL" id="PKD27756.1"/>
    </source>
</evidence>
<evidence type="ECO:0000313" key="3">
    <source>
        <dbReference type="Proteomes" id="UP000233425"/>
    </source>
</evidence>
<keyword evidence="1" id="KW-1133">Transmembrane helix</keyword>
<accession>A0A2N0ULA0</accession>
<gene>
    <name evidence="2" type="ORF">RBATCC27255_01522</name>
</gene>
<dbReference type="GeneID" id="93768857"/>
<comment type="caution">
    <text evidence="2">The sequence shown here is derived from an EMBL/GenBank/DDBJ whole genome shotgun (WGS) entry which is preliminary data.</text>
</comment>
<keyword evidence="3" id="KW-1185">Reference proteome</keyword>
<feature type="transmembrane region" description="Helical" evidence="1">
    <location>
        <begin position="61"/>
        <end position="85"/>
    </location>
</feature>
<dbReference type="Proteomes" id="UP000233425">
    <property type="component" value="Unassembled WGS sequence"/>
</dbReference>
<evidence type="ECO:0008006" key="4">
    <source>
        <dbReference type="Google" id="ProtNLM"/>
    </source>
</evidence>
<keyword evidence="1" id="KW-0472">Membrane</keyword>
<name>A0A2N0ULA0_9FIRM</name>
<reference evidence="2" key="1">
    <citation type="journal article" date="2018" name="Environ. Microbiol.">
        <title>Sporulation capability and amylosome conservation among diverse human colonic and rumen isolates of the keystone starch-degrader Ruminococcus bromii.</title>
        <authorList>
            <person name="Mukhopadhya I."/>
            <person name="Morais S."/>
            <person name="Laverde-Gomez J."/>
            <person name="Sheridan P.O."/>
            <person name="Walker A.W."/>
            <person name="Kelly W."/>
            <person name="Klieve A.V."/>
            <person name="Ouwerkerk D."/>
            <person name="Duncan S.H."/>
            <person name="Louis P."/>
            <person name="Koropatkin N."/>
            <person name="Cockburn D."/>
            <person name="Kibler R."/>
            <person name="Cooper P.J."/>
            <person name="Sandoval C."/>
            <person name="Crost E."/>
            <person name="Juge N."/>
            <person name="Bayer E.A."/>
            <person name="Flint H.J."/>
        </authorList>
    </citation>
    <scope>NUCLEOTIDE SEQUENCE [LARGE SCALE GENOMIC DNA]</scope>
    <source>
        <strain evidence="2">ATCC 27255</strain>
    </source>
</reference>
<proteinExistence type="predicted"/>
<evidence type="ECO:0000256" key="1">
    <source>
        <dbReference type="SAM" id="Phobius"/>
    </source>
</evidence>
<dbReference type="RefSeq" id="WP_101029465.1">
    <property type="nucleotide sequence ID" value="NZ_CABMMZ010000069.1"/>
</dbReference>
<keyword evidence="1" id="KW-0812">Transmembrane</keyword>
<sequence length="262" mass="29188">MNTEKTVRKQAKAVLEGNRSVVISQIMVTLLAFLTGLFAFSLAMSASGMYGVENPSQSQRILMTVFGLVLFAFVVVILPLVNGVYRTVCNVVRGRECSPLDVFYYYKKPKRFFKSIILDVISLGLFFIISGFANVFNYLNSVSTQIVENSPSLTVVMAVLLVAAWIVSALFTVVCYIIFVHYTFLAYGFNENLPLGVYLPRMMAFSIKNFMSTVKLFVGFIGWAALCFFVVPALYAVPYFLTASAMSAKWLLELEGSKDIIC</sequence>
<feature type="transmembrane region" description="Helical" evidence="1">
    <location>
        <begin position="21"/>
        <end position="41"/>
    </location>
</feature>
<dbReference type="EMBL" id="NNSR01000069">
    <property type="protein sequence ID" value="PKD27756.1"/>
    <property type="molecule type" value="Genomic_DNA"/>
</dbReference>
<feature type="transmembrane region" description="Helical" evidence="1">
    <location>
        <begin position="156"/>
        <end position="179"/>
    </location>
</feature>
<organism evidence="2 3">
    <name type="scientific">Ruminococcus bromii</name>
    <dbReference type="NCBI Taxonomy" id="40518"/>
    <lineage>
        <taxon>Bacteria</taxon>
        <taxon>Bacillati</taxon>
        <taxon>Bacillota</taxon>
        <taxon>Clostridia</taxon>
        <taxon>Eubacteriales</taxon>
        <taxon>Oscillospiraceae</taxon>
        <taxon>Ruminococcus</taxon>
    </lineage>
</organism>